<name>A0A0A8TM63_ACIBZ</name>
<evidence type="ECO:0000313" key="2">
    <source>
        <dbReference type="Proteomes" id="UP000644140"/>
    </source>
</evidence>
<sequence>MMNKARYLLLIVSIFLSPWAQAKQNVCVFDLLGKAGESYKLMEEWALAAKAWGADVNLTVYQSEEMVDKNFKTNKCDAAAMTTMRSREYNKFGGSIDALGGIPNNEIAKKAINYALDKRNAKRLISEKNGIKYELVAITPIGIAYIFVRDRSINTLEKGKGKKFAYLHYDIAQKIAVERVGAIGVPSDIFNFVKRFNDGEVDAIASPAYAFKPLEIYKGIGANGAMFTYPVVNVTADLIIKSDQFPDGFGMKSREWSVKQLNSSFKKIEKMEAEIPAKYKLNVSKDDALRYQKLLRDGRIELTKRGIYDPVMMSVLKRARCTVDRTNFECSLAGE</sequence>
<dbReference type="EMBL" id="CP092085">
    <property type="protein sequence ID" value="UUN97904.1"/>
    <property type="molecule type" value="Genomic_DNA"/>
</dbReference>
<dbReference type="Pfam" id="PF19582">
    <property type="entry name" value="AdeT1_2"/>
    <property type="match status" value="1"/>
</dbReference>
<evidence type="ECO:0000313" key="1">
    <source>
        <dbReference type="EMBL" id="UUN97904.1"/>
    </source>
</evidence>
<organism evidence="1 2">
    <name type="scientific">Acinetobacter bereziniae</name>
    <name type="common">Acinetobacter genomosp. 10</name>
    <dbReference type="NCBI Taxonomy" id="106648"/>
    <lineage>
        <taxon>Bacteria</taxon>
        <taxon>Pseudomonadati</taxon>
        <taxon>Pseudomonadota</taxon>
        <taxon>Gammaproteobacteria</taxon>
        <taxon>Moraxellales</taxon>
        <taxon>Moraxellaceae</taxon>
        <taxon>Acinetobacter</taxon>
    </lineage>
</organism>
<dbReference type="Gene3D" id="3.40.190.170">
    <property type="entry name" value="Bacterial extracellular solute-binding protein, family 7"/>
    <property type="match status" value="1"/>
</dbReference>
<reference evidence="1" key="1">
    <citation type="submission" date="2022-02" db="EMBL/GenBank/DDBJ databases">
        <title>Characterization of Tn125 harboring carbapenem-resistant Acinetobacter bereziniae clinical isolates.</title>
        <authorList>
            <person name="Wong N.-K."/>
            <person name="Pan Q."/>
        </authorList>
    </citation>
    <scope>NUCLEOTIDE SEQUENCE</scope>
    <source>
        <strain evidence="1">GD03393</strain>
    </source>
</reference>
<proteinExistence type="predicted"/>
<dbReference type="AlphaFoldDB" id="A0A0A8TM63"/>
<accession>A0A0A8TM63</accession>
<dbReference type="Proteomes" id="UP000644140">
    <property type="component" value="Chromosome"/>
</dbReference>
<dbReference type="InterPro" id="IPR038404">
    <property type="entry name" value="TRAP_DctP_sf"/>
</dbReference>
<dbReference type="eggNOG" id="COG1638">
    <property type="taxonomic scope" value="Bacteria"/>
</dbReference>
<gene>
    <name evidence="1" type="ORF">I9054_000035</name>
</gene>
<dbReference type="InterPro" id="IPR045758">
    <property type="entry name" value="AdeT1/2"/>
</dbReference>
<protein>
    <submittedName>
        <fullName evidence="1">DUF6091 family protein</fullName>
    </submittedName>
</protein>